<accession>A0AAE1BBD3</accession>
<feature type="chain" id="PRO_5042234408" evidence="1">
    <location>
        <begin position="22"/>
        <end position="159"/>
    </location>
</feature>
<dbReference type="EMBL" id="JAWDGP010000241">
    <property type="protein sequence ID" value="KAK3802391.1"/>
    <property type="molecule type" value="Genomic_DNA"/>
</dbReference>
<organism evidence="2 3">
    <name type="scientific">Elysia crispata</name>
    <name type="common">lettuce slug</name>
    <dbReference type="NCBI Taxonomy" id="231223"/>
    <lineage>
        <taxon>Eukaryota</taxon>
        <taxon>Metazoa</taxon>
        <taxon>Spiralia</taxon>
        <taxon>Lophotrochozoa</taxon>
        <taxon>Mollusca</taxon>
        <taxon>Gastropoda</taxon>
        <taxon>Heterobranchia</taxon>
        <taxon>Euthyneura</taxon>
        <taxon>Panpulmonata</taxon>
        <taxon>Sacoglossa</taxon>
        <taxon>Placobranchoidea</taxon>
        <taxon>Plakobranchidae</taxon>
        <taxon>Elysia</taxon>
    </lineage>
</organism>
<dbReference type="AlphaFoldDB" id="A0AAE1BBD3"/>
<comment type="caution">
    <text evidence="2">The sequence shown here is derived from an EMBL/GenBank/DDBJ whole genome shotgun (WGS) entry which is preliminary data.</text>
</comment>
<proteinExistence type="predicted"/>
<evidence type="ECO:0000313" key="2">
    <source>
        <dbReference type="EMBL" id="KAK3802391.1"/>
    </source>
</evidence>
<evidence type="ECO:0000313" key="3">
    <source>
        <dbReference type="Proteomes" id="UP001283361"/>
    </source>
</evidence>
<dbReference type="Proteomes" id="UP001283361">
    <property type="component" value="Unassembled WGS sequence"/>
</dbReference>
<feature type="signal peptide" evidence="1">
    <location>
        <begin position="1"/>
        <end position="21"/>
    </location>
</feature>
<name>A0AAE1BBD3_9GAST</name>
<keyword evidence="1" id="KW-0732">Signal</keyword>
<evidence type="ECO:0000256" key="1">
    <source>
        <dbReference type="SAM" id="SignalP"/>
    </source>
</evidence>
<reference evidence="2" key="1">
    <citation type="journal article" date="2023" name="G3 (Bethesda)">
        <title>A reference genome for the long-term kleptoplast-retaining sea slug Elysia crispata morphotype clarki.</title>
        <authorList>
            <person name="Eastman K.E."/>
            <person name="Pendleton A.L."/>
            <person name="Shaikh M.A."/>
            <person name="Suttiyut T."/>
            <person name="Ogas R."/>
            <person name="Tomko P."/>
            <person name="Gavelis G."/>
            <person name="Widhalm J.R."/>
            <person name="Wisecaver J.H."/>
        </authorList>
    </citation>
    <scope>NUCLEOTIDE SEQUENCE</scope>
    <source>
        <strain evidence="2">ECLA1</strain>
    </source>
</reference>
<protein>
    <submittedName>
        <fullName evidence="2">Uncharacterized protein</fullName>
    </submittedName>
</protein>
<sequence>MSAKLTLGLLVCLLFVDQVQPYDFLTGLNNAVDSIFNFLTDILGGITKVFSGSKDLVKCVGVIKDCNAQADLKKENSCGAARKFGQCVFTTCPDVFGSAEENTIFDSINKIFNEIPDCDLTAEALAAEVNAGHQAVSASFCILSCLLLATAILRQLGAY</sequence>
<gene>
    <name evidence="2" type="ORF">RRG08_034536</name>
</gene>
<keyword evidence="3" id="KW-1185">Reference proteome</keyword>